<dbReference type="PANTHER" id="PTHR43350">
    <property type="entry name" value="NAD-DEPENDENT ALCOHOL DEHYDROGENASE"/>
    <property type="match status" value="1"/>
</dbReference>
<evidence type="ECO:0000256" key="2">
    <source>
        <dbReference type="ARBA" id="ARBA00008072"/>
    </source>
</evidence>
<dbReference type="RefSeq" id="WP_038549317.1">
    <property type="nucleotide sequence ID" value="NZ_CP006842.1"/>
</dbReference>
<dbReference type="SUPFAM" id="SSF51735">
    <property type="entry name" value="NAD(P)-binding Rossmann-fold domains"/>
    <property type="match status" value="1"/>
</dbReference>
<evidence type="ECO:0000256" key="5">
    <source>
        <dbReference type="ARBA" id="ARBA00023002"/>
    </source>
</evidence>
<dbReference type="Gene3D" id="3.40.50.720">
    <property type="entry name" value="NAD(P)-binding Rossmann-like Domain"/>
    <property type="match status" value="1"/>
</dbReference>
<proteinExistence type="inferred from homology"/>
<dbReference type="STRING" id="1404245.CGLY_10650"/>
<name>X5EAY0_9CORY</name>
<dbReference type="AlphaFoldDB" id="X5EAY0"/>
<keyword evidence="3 6" id="KW-0479">Metal-binding</keyword>
<evidence type="ECO:0000313" key="9">
    <source>
        <dbReference type="Proteomes" id="UP000023703"/>
    </source>
</evidence>
<dbReference type="HOGENOM" id="CLU_026673_14_1_11"/>
<dbReference type="InterPro" id="IPR020843">
    <property type="entry name" value="ER"/>
</dbReference>
<dbReference type="SMART" id="SM00829">
    <property type="entry name" value="PKS_ER"/>
    <property type="match status" value="1"/>
</dbReference>
<reference evidence="8 9" key="1">
    <citation type="journal article" date="2015" name="Int. J. Syst. Evol. Microbiol.">
        <title>Revisiting Corynebacterium glyciniphilum (ex Kubota et al., 1972) sp. nov., nom. rev., isolated from putrefied banana.</title>
        <authorList>
            <person name="Al-Dilaimi A."/>
            <person name="Bednarz H."/>
            <person name="Lomker A."/>
            <person name="Niehaus K."/>
            <person name="Kalinowski J."/>
            <person name="Ruckert C."/>
        </authorList>
    </citation>
    <scope>NUCLEOTIDE SEQUENCE [LARGE SCALE GENOMIC DNA]</scope>
    <source>
        <strain evidence="8">AJ 3170</strain>
    </source>
</reference>
<keyword evidence="9" id="KW-1185">Reference proteome</keyword>
<dbReference type="InterPro" id="IPR011032">
    <property type="entry name" value="GroES-like_sf"/>
</dbReference>
<dbReference type="GO" id="GO:0008270">
    <property type="term" value="F:zinc ion binding"/>
    <property type="evidence" value="ECO:0007669"/>
    <property type="project" value="InterPro"/>
</dbReference>
<sequence>MRITGAVLEEIGRQRPYTESQPITISELDLDSPGPTEVLVKIEAAGLCHSDLSVVDGNRPRPVPMLLGHEAAGIVVETGSVVDDLEPGERVTMTFLPRCGECDGCRTDGRLPCERGSASNTAGTLLHGTRHLHRQGEVIQHHLGVSGFATYAVVDRASLVKIGNDVPPEIAAVLGCAVLTGGGALLNAVQRDGHESVVVVGLGGVGISALISAVAEDKGDVIAVDALPEKLELAKELGATSVYTPAEVVEQGIKADHALECAGHPKAFETAFAATKPGGRTVTVGLPHPEAKSGIPTAVVTGEARTIIGSYLGSAVPQRDIPTFADWWRSGKLPVEKLISRTIRLDQINEAMEELAEGRAVRQVILFD</sequence>
<evidence type="ECO:0000256" key="4">
    <source>
        <dbReference type="ARBA" id="ARBA00022833"/>
    </source>
</evidence>
<protein>
    <submittedName>
        <fullName evidence="8">Alcohol dehydrogenase</fullName>
    </submittedName>
</protein>
<dbReference type="EMBL" id="CP006842">
    <property type="protein sequence ID" value="AHW64575.1"/>
    <property type="molecule type" value="Genomic_DNA"/>
</dbReference>
<dbReference type="InterPro" id="IPR013149">
    <property type="entry name" value="ADH-like_C"/>
</dbReference>
<dbReference type="InterPro" id="IPR013154">
    <property type="entry name" value="ADH-like_N"/>
</dbReference>
<dbReference type="eggNOG" id="COG1062">
    <property type="taxonomic scope" value="Bacteria"/>
</dbReference>
<dbReference type="PROSITE" id="PS00059">
    <property type="entry name" value="ADH_ZINC"/>
    <property type="match status" value="1"/>
</dbReference>
<dbReference type="KEGG" id="cgy:CGLY_10650"/>
<comment type="similarity">
    <text evidence="2 6">Belongs to the zinc-containing alcohol dehydrogenase family.</text>
</comment>
<dbReference type="PANTHER" id="PTHR43350:SF21">
    <property type="entry name" value="S-NITROSOMYCOTHIOL REDUCTASE MSCR"/>
    <property type="match status" value="1"/>
</dbReference>
<keyword evidence="5" id="KW-0560">Oxidoreductase</keyword>
<evidence type="ECO:0000256" key="1">
    <source>
        <dbReference type="ARBA" id="ARBA00001947"/>
    </source>
</evidence>
<dbReference type="GO" id="GO:0016491">
    <property type="term" value="F:oxidoreductase activity"/>
    <property type="evidence" value="ECO:0007669"/>
    <property type="project" value="UniProtKB-KW"/>
</dbReference>
<organism evidence="8 9">
    <name type="scientific">Corynebacterium glyciniphilum AJ 3170</name>
    <dbReference type="NCBI Taxonomy" id="1404245"/>
    <lineage>
        <taxon>Bacteria</taxon>
        <taxon>Bacillati</taxon>
        <taxon>Actinomycetota</taxon>
        <taxon>Actinomycetes</taxon>
        <taxon>Mycobacteriales</taxon>
        <taxon>Corynebacteriaceae</taxon>
        <taxon>Corynebacterium</taxon>
    </lineage>
</organism>
<feature type="domain" description="Enoyl reductase (ER)" evidence="7">
    <location>
        <begin position="18"/>
        <end position="366"/>
    </location>
</feature>
<evidence type="ECO:0000259" key="7">
    <source>
        <dbReference type="SMART" id="SM00829"/>
    </source>
</evidence>
<keyword evidence="4 6" id="KW-0862">Zinc</keyword>
<dbReference type="OrthoDB" id="334894at2"/>
<dbReference type="InterPro" id="IPR036291">
    <property type="entry name" value="NAD(P)-bd_dom_sf"/>
</dbReference>
<dbReference type="Pfam" id="PF00107">
    <property type="entry name" value="ADH_zinc_N"/>
    <property type="match status" value="1"/>
</dbReference>
<evidence type="ECO:0000313" key="8">
    <source>
        <dbReference type="EMBL" id="AHW64575.1"/>
    </source>
</evidence>
<dbReference type="SUPFAM" id="SSF50129">
    <property type="entry name" value="GroES-like"/>
    <property type="match status" value="2"/>
</dbReference>
<comment type="cofactor">
    <cofactor evidence="1 6">
        <name>Zn(2+)</name>
        <dbReference type="ChEBI" id="CHEBI:29105"/>
    </cofactor>
</comment>
<dbReference type="Proteomes" id="UP000023703">
    <property type="component" value="Chromosome"/>
</dbReference>
<evidence type="ECO:0000256" key="3">
    <source>
        <dbReference type="ARBA" id="ARBA00022723"/>
    </source>
</evidence>
<accession>X5EAY0</accession>
<evidence type="ECO:0000256" key="6">
    <source>
        <dbReference type="RuleBase" id="RU361277"/>
    </source>
</evidence>
<dbReference type="InterPro" id="IPR002328">
    <property type="entry name" value="ADH_Zn_CS"/>
</dbReference>
<dbReference type="Gene3D" id="3.90.180.10">
    <property type="entry name" value="Medium-chain alcohol dehydrogenases, catalytic domain"/>
    <property type="match status" value="1"/>
</dbReference>
<gene>
    <name evidence="8" type="ORF">CGLY_10650</name>
</gene>
<dbReference type="Pfam" id="PF08240">
    <property type="entry name" value="ADH_N"/>
    <property type="match status" value="1"/>
</dbReference>